<sequence>MTQILTAPDRTQAFLDTLEPHANKLLIFQLHGETLVREGYHVTEVKAVTIEAMDCGGRADAWRETVVQLWNGGGEEDQGFMTVDKFLAIYRRVAASVPVRRDAKLRFEYGDAVHPTIQYFVGSVDAQVDRVLVNLGYPAVSCKPNDERIAAGEAACCGPASARTAELVALDVLPTAPAKGCC</sequence>
<evidence type="ECO:0000313" key="1">
    <source>
        <dbReference type="EMBL" id="PYE53281.1"/>
    </source>
</evidence>
<dbReference type="InterPro" id="IPR045534">
    <property type="entry name" value="DUF6428"/>
</dbReference>
<proteinExistence type="predicted"/>
<dbReference type="OrthoDB" id="66316at2"/>
<comment type="caution">
    <text evidence="1">The sequence shown here is derived from an EMBL/GenBank/DDBJ whole genome shotgun (WGS) entry which is preliminary data.</text>
</comment>
<gene>
    <name evidence="1" type="ORF">DES52_10953</name>
</gene>
<protein>
    <submittedName>
        <fullName evidence="1">Uncharacterized protein</fullName>
    </submittedName>
</protein>
<keyword evidence="2" id="KW-1185">Reference proteome</keyword>
<reference evidence="1 2" key="1">
    <citation type="submission" date="2018-06" db="EMBL/GenBank/DDBJ databases">
        <title>Genomic Encyclopedia of Type Strains, Phase IV (KMG-IV): sequencing the most valuable type-strain genomes for metagenomic binning, comparative biology and taxonomic classification.</title>
        <authorList>
            <person name="Goeker M."/>
        </authorList>
    </citation>
    <scope>NUCLEOTIDE SEQUENCE [LARGE SCALE GENOMIC DNA]</scope>
    <source>
        <strain evidence="1 2">DSM 18048</strain>
    </source>
</reference>
<dbReference type="RefSeq" id="WP_110887093.1">
    <property type="nucleotide sequence ID" value="NZ_QJSX01000009.1"/>
</dbReference>
<organism evidence="1 2">
    <name type="scientific">Deinococcus yavapaiensis KR-236</name>
    <dbReference type="NCBI Taxonomy" id="694435"/>
    <lineage>
        <taxon>Bacteria</taxon>
        <taxon>Thermotogati</taxon>
        <taxon>Deinococcota</taxon>
        <taxon>Deinococci</taxon>
        <taxon>Deinococcales</taxon>
        <taxon>Deinococcaceae</taxon>
        <taxon>Deinococcus</taxon>
    </lineage>
</organism>
<dbReference type="AlphaFoldDB" id="A0A318SAK7"/>
<accession>A0A318SAK7</accession>
<evidence type="ECO:0000313" key="2">
    <source>
        <dbReference type="Proteomes" id="UP000248326"/>
    </source>
</evidence>
<dbReference type="Pfam" id="PF20001">
    <property type="entry name" value="DUF6428"/>
    <property type="match status" value="1"/>
</dbReference>
<dbReference type="EMBL" id="QJSX01000009">
    <property type="protein sequence ID" value="PYE53281.1"/>
    <property type="molecule type" value="Genomic_DNA"/>
</dbReference>
<dbReference type="Proteomes" id="UP000248326">
    <property type="component" value="Unassembled WGS sequence"/>
</dbReference>
<name>A0A318SAK7_9DEIO</name>